<accession>A0ABZ0Z488</accession>
<proteinExistence type="predicted"/>
<dbReference type="Proteomes" id="UP001346559">
    <property type="component" value="Segment"/>
</dbReference>
<evidence type="ECO:0000313" key="2">
    <source>
        <dbReference type="Proteomes" id="UP001346559"/>
    </source>
</evidence>
<dbReference type="EMBL" id="OR769218">
    <property type="protein sequence ID" value="WQJ53976.1"/>
    <property type="molecule type" value="Genomic_DNA"/>
</dbReference>
<organism evidence="1 2">
    <name type="scientific">phage Lak_Megaphage_RVC_AP1_GC26</name>
    <dbReference type="NCBI Taxonomy" id="3109224"/>
    <lineage>
        <taxon>Viruses</taxon>
        <taxon>Duplodnaviria</taxon>
        <taxon>Heunggongvirae</taxon>
        <taxon>Uroviricota</taxon>
        <taxon>Caudoviricetes</taxon>
        <taxon>Caudoviricetes code 15 clade</taxon>
    </lineage>
</organism>
<name>A0ABZ0Z488_9CAUD</name>
<protein>
    <submittedName>
        <fullName evidence="1">Uncharacterized protein</fullName>
    </submittedName>
</protein>
<evidence type="ECO:0000313" key="1">
    <source>
        <dbReference type="EMBL" id="WQJ53976.1"/>
    </source>
</evidence>
<keyword evidence="2" id="KW-1185">Reference proteome</keyword>
<reference evidence="1 2" key="1">
    <citation type="submission" date="2023-11" db="EMBL/GenBank/DDBJ databases">
        <authorList>
            <person name="Cook R."/>
            <person name="Crisci M."/>
            <person name="Pye H."/>
            <person name="Adriaenssens E."/>
            <person name="Santini J."/>
        </authorList>
    </citation>
    <scope>NUCLEOTIDE SEQUENCE [LARGE SCALE GENOMIC DNA]</scope>
    <source>
        <strain evidence="1">Lak_Megaphage_RVC_AP1_GC26</strain>
    </source>
</reference>
<sequence>MDIMKDLLIFHYFEYDYDSRFGDFESMDVFTKTVGPY</sequence>